<reference evidence="3 4" key="1">
    <citation type="submission" date="2018-04" db="EMBL/GenBank/DDBJ databases">
        <authorList>
            <person name="Zhang X."/>
            <person name="Yuan J."/>
            <person name="Li F."/>
            <person name="Xiang J."/>
        </authorList>
    </citation>
    <scope>NUCLEOTIDE SEQUENCE [LARGE SCALE GENOMIC DNA]</scope>
    <source>
        <tissue evidence="3">Muscle</tissue>
    </source>
</reference>
<dbReference type="InterPro" id="IPR001759">
    <property type="entry name" value="PTX_dom"/>
</dbReference>
<feature type="domain" description="C-type lectin" evidence="2">
    <location>
        <begin position="248"/>
        <end position="365"/>
    </location>
</feature>
<dbReference type="Pfam" id="PF00059">
    <property type="entry name" value="Lectin_C"/>
    <property type="match status" value="1"/>
</dbReference>
<name>A0A3R7MMW9_PENVA</name>
<dbReference type="Proteomes" id="UP000283509">
    <property type="component" value="Unassembled WGS sequence"/>
</dbReference>
<dbReference type="SUPFAM" id="SSF49899">
    <property type="entry name" value="Concanavalin A-like lectins/glucanases"/>
    <property type="match status" value="1"/>
</dbReference>
<dbReference type="Gene3D" id="3.10.100.10">
    <property type="entry name" value="Mannose-Binding Protein A, subunit A"/>
    <property type="match status" value="1"/>
</dbReference>
<dbReference type="Gene3D" id="2.60.120.200">
    <property type="match status" value="1"/>
</dbReference>
<dbReference type="InterPro" id="IPR001304">
    <property type="entry name" value="C-type_lectin-like"/>
</dbReference>
<dbReference type="CDD" id="cd00037">
    <property type="entry name" value="CLECT"/>
    <property type="match status" value="1"/>
</dbReference>
<organism evidence="3 4">
    <name type="scientific">Penaeus vannamei</name>
    <name type="common">Whiteleg shrimp</name>
    <name type="synonym">Litopenaeus vannamei</name>
    <dbReference type="NCBI Taxonomy" id="6689"/>
    <lineage>
        <taxon>Eukaryota</taxon>
        <taxon>Metazoa</taxon>
        <taxon>Ecdysozoa</taxon>
        <taxon>Arthropoda</taxon>
        <taxon>Crustacea</taxon>
        <taxon>Multicrustacea</taxon>
        <taxon>Malacostraca</taxon>
        <taxon>Eumalacostraca</taxon>
        <taxon>Eucarida</taxon>
        <taxon>Decapoda</taxon>
        <taxon>Dendrobranchiata</taxon>
        <taxon>Penaeoidea</taxon>
        <taxon>Penaeidae</taxon>
        <taxon>Penaeus</taxon>
    </lineage>
</organism>
<dbReference type="OrthoDB" id="9990982at2759"/>
<dbReference type="Pfam" id="PF00354">
    <property type="entry name" value="Pentaxin"/>
    <property type="match status" value="1"/>
</dbReference>
<dbReference type="SUPFAM" id="SSF56436">
    <property type="entry name" value="C-type lectin-like"/>
    <property type="match status" value="1"/>
</dbReference>
<dbReference type="InterPro" id="IPR013320">
    <property type="entry name" value="ConA-like_dom_sf"/>
</dbReference>
<accession>A0A3R7MMW9</accession>
<gene>
    <name evidence="3" type="ORF">C7M84_016217</name>
</gene>
<evidence type="ECO:0000313" key="3">
    <source>
        <dbReference type="EMBL" id="ROT65809.1"/>
    </source>
</evidence>
<protein>
    <recommendedName>
        <fullName evidence="2">C-type lectin domain-containing protein</fullName>
    </recommendedName>
</protein>
<proteinExistence type="predicted"/>
<comment type="caution">
    <text evidence="3">The sequence shown here is derived from an EMBL/GenBank/DDBJ whole genome shotgun (WGS) entry which is preliminary data.</text>
</comment>
<feature type="region of interest" description="Disordered" evidence="1">
    <location>
        <begin position="1"/>
        <end position="20"/>
    </location>
</feature>
<dbReference type="PROSITE" id="PS50041">
    <property type="entry name" value="C_TYPE_LECTIN_2"/>
    <property type="match status" value="1"/>
</dbReference>
<keyword evidence="4" id="KW-1185">Reference proteome</keyword>
<dbReference type="InterPro" id="IPR016187">
    <property type="entry name" value="CTDL_fold"/>
</dbReference>
<evidence type="ECO:0000313" key="4">
    <source>
        <dbReference type="Proteomes" id="UP000283509"/>
    </source>
</evidence>
<dbReference type="AlphaFoldDB" id="A0A3R7MMW9"/>
<evidence type="ECO:0000259" key="2">
    <source>
        <dbReference type="PROSITE" id="PS50041"/>
    </source>
</evidence>
<evidence type="ECO:0000256" key="1">
    <source>
        <dbReference type="SAM" id="MobiDB-lite"/>
    </source>
</evidence>
<reference evidence="3 4" key="2">
    <citation type="submission" date="2019-01" db="EMBL/GenBank/DDBJ databases">
        <title>The decoding of complex shrimp genome reveals the adaptation for benthos swimmer, frequently molting mechanism and breeding impact on genome.</title>
        <authorList>
            <person name="Sun Y."/>
            <person name="Gao Y."/>
            <person name="Yu Y."/>
        </authorList>
    </citation>
    <scope>NUCLEOTIDE SEQUENCE [LARGE SCALE GENOMIC DNA]</scope>
    <source>
        <tissue evidence="3">Muscle</tissue>
    </source>
</reference>
<dbReference type="InterPro" id="IPR016186">
    <property type="entry name" value="C-type_lectin-like/link_sf"/>
</dbReference>
<dbReference type="EMBL" id="QCYY01003035">
    <property type="protein sequence ID" value="ROT65809.1"/>
    <property type="molecule type" value="Genomic_DNA"/>
</dbReference>
<sequence length="469" mass="52985">MTQSPTQGGPQPPPASEDVPQVQFQTGTTATTDSLLDAGKDALPRLTQVTLLTHVRHHRTNSHIPLLSYAIEEESDELVIELVPKKRDIHVLCCRGLVAVSVRFAMKMYEWQHVGVSMNLISKVLLVQYDNQSTEVHLNVSIDQVSPDNLLEVKAGGRLVVGQKLSSIQGDFSRLETLEGDLADYRIYDGALSGEQLKEWSKCRATSITQPPLISLVNGRLEKVGNVRFTNTTAGILCGRSFNRFNIFFTEKMNFHGGLSWCKKLKGNLVVPKNQFDNEREWASVAQYKDQCSESWTYLYWLGIEADPQTFEWRGVTDNQSLSYTNFLPVYQKASKQYECVAAVSHNKYKWAACHCEIETCVMCTFAFIPRLKLRGLCRFTLLDVDFSFRRNSNQSLVFDGMSHVQILKTNDTWAMRSRLYEDLWGEMIDARPGAFPLGVHVWKIYNDKCGDDQVMAGESSLAVLEANS</sequence>